<feature type="domain" description="CDC20/Fizzy WD40" evidence="9">
    <location>
        <begin position="167"/>
        <end position="466"/>
    </location>
</feature>
<feature type="compositionally biased region" description="Basic residues" evidence="8">
    <location>
        <begin position="45"/>
        <end position="63"/>
    </location>
</feature>
<dbReference type="PROSITE" id="PS50082">
    <property type="entry name" value="WD_REPEATS_2"/>
    <property type="match status" value="2"/>
</dbReference>
<proteinExistence type="inferred from homology"/>
<dbReference type="PROSITE" id="PS50294">
    <property type="entry name" value="WD_REPEATS_REGION"/>
    <property type="match status" value="2"/>
</dbReference>
<comment type="similarity">
    <text evidence="1">Belongs to the WD repeat CDC20/Fizzy family.</text>
</comment>
<dbReference type="InterPro" id="IPR033010">
    <property type="entry name" value="Cdc20/Fizzy"/>
</dbReference>
<protein>
    <recommendedName>
        <fullName evidence="9">CDC20/Fizzy WD40 domain-containing protein</fullName>
    </recommendedName>
</protein>
<feature type="region of interest" description="Disordered" evidence="8">
    <location>
        <begin position="36"/>
        <end position="64"/>
    </location>
</feature>
<dbReference type="InterPro" id="IPR015943">
    <property type="entry name" value="WD40/YVTN_repeat-like_dom_sf"/>
</dbReference>
<dbReference type="GO" id="GO:1905786">
    <property type="term" value="P:positive regulation of anaphase-promoting complex-dependent catabolic process"/>
    <property type="evidence" value="ECO:0007669"/>
    <property type="project" value="TreeGrafter"/>
</dbReference>
<dbReference type="CDD" id="cd00200">
    <property type="entry name" value="WD40"/>
    <property type="match status" value="1"/>
</dbReference>
<keyword evidence="5" id="KW-0498">Mitosis</keyword>
<evidence type="ECO:0000256" key="6">
    <source>
        <dbReference type="ARBA" id="ARBA00023306"/>
    </source>
</evidence>
<dbReference type="InterPro" id="IPR001680">
    <property type="entry name" value="WD40_rpt"/>
</dbReference>
<sequence>MATARDYVKDQVELEQCLDFGQNVESSVVPRWKRKAMSAAVTPGSRKRSANRSKTPSQRKKTPKIHDRFIPNRRAMDLENKPLYNINSCHDQENDSSRANLSPTRKEFNQTLANNMGAGKQRVLAFKNKAPQAETGFNSLKVVYSQNKCRKPTKSARHISSAPERILDAPELVDDYYLNLLDWGSANILAIALGKTLYLWNAEKGDITELCQTKNDDDFITSVKFVQEGGGYLAIGTNFSETQLWDIETCKMLRSMNGHEDRISSLSWNDFILSSGSRDSAIVNHDVRVAQHKVSTFKGHEQEVCGLAWSPDGKTLASGGNDNLLCLWEARGSSGNERRFISPRHKVGEHQAAVKALSWCPHQRNVLASGGGTADRTIKLWNAANGAVLNSIDTGSQVCSLVWNPHEKELLSSHGFSENQLSLWNYPSMAKTKELTGHTSRVLHMAVSPCGTMVCSAAADETLRFWKVFEPMKKPTQRSRPTKGSFSRSMSLR</sequence>
<organism evidence="10">
    <name type="scientific">Aplanochytrium stocchinoi</name>
    <dbReference type="NCBI Taxonomy" id="215587"/>
    <lineage>
        <taxon>Eukaryota</taxon>
        <taxon>Sar</taxon>
        <taxon>Stramenopiles</taxon>
        <taxon>Bigyra</taxon>
        <taxon>Labyrinthulomycetes</taxon>
        <taxon>Thraustochytrida</taxon>
        <taxon>Thraustochytriidae</taxon>
        <taxon>Aplanochytrium</taxon>
    </lineage>
</organism>
<dbReference type="GO" id="GO:0005680">
    <property type="term" value="C:anaphase-promoting complex"/>
    <property type="evidence" value="ECO:0007669"/>
    <property type="project" value="TreeGrafter"/>
</dbReference>
<feature type="repeat" description="WD" evidence="7">
    <location>
        <begin position="297"/>
        <end position="338"/>
    </location>
</feature>
<dbReference type="GO" id="GO:1990757">
    <property type="term" value="F:ubiquitin ligase activator activity"/>
    <property type="evidence" value="ECO:0007669"/>
    <property type="project" value="TreeGrafter"/>
</dbReference>
<evidence type="ECO:0000256" key="5">
    <source>
        <dbReference type="ARBA" id="ARBA00022776"/>
    </source>
</evidence>
<evidence type="ECO:0000256" key="2">
    <source>
        <dbReference type="ARBA" id="ARBA00022574"/>
    </source>
</evidence>
<name>A0A6S8FS00_9STRA</name>
<feature type="repeat" description="WD" evidence="7">
    <location>
        <begin position="435"/>
        <end position="468"/>
    </location>
</feature>
<dbReference type="SMART" id="SM00320">
    <property type="entry name" value="WD40"/>
    <property type="match status" value="6"/>
</dbReference>
<dbReference type="InterPro" id="IPR056150">
    <property type="entry name" value="WD40_CDC20-Fz"/>
</dbReference>
<feature type="compositionally biased region" description="Polar residues" evidence="8">
    <location>
        <begin position="482"/>
        <end position="493"/>
    </location>
</feature>
<feature type="region of interest" description="Disordered" evidence="8">
    <location>
        <begin position="474"/>
        <end position="493"/>
    </location>
</feature>
<accession>A0A6S8FS00</accession>
<evidence type="ECO:0000259" key="9">
    <source>
        <dbReference type="Pfam" id="PF24807"/>
    </source>
</evidence>
<dbReference type="Gene3D" id="2.130.10.10">
    <property type="entry name" value="YVTN repeat-like/Quinoprotein amine dehydrogenase"/>
    <property type="match status" value="1"/>
</dbReference>
<evidence type="ECO:0000256" key="1">
    <source>
        <dbReference type="ARBA" id="ARBA00006445"/>
    </source>
</evidence>
<evidence type="ECO:0000256" key="4">
    <source>
        <dbReference type="ARBA" id="ARBA00022737"/>
    </source>
</evidence>
<dbReference type="GO" id="GO:0051301">
    <property type="term" value="P:cell division"/>
    <property type="evidence" value="ECO:0007669"/>
    <property type="project" value="UniProtKB-KW"/>
</dbReference>
<keyword evidence="2 7" id="KW-0853">WD repeat</keyword>
<dbReference type="PANTHER" id="PTHR19918">
    <property type="entry name" value="CELL DIVISION CYCLE 20 CDC20 FIZZY -RELATED"/>
    <property type="match status" value="1"/>
</dbReference>
<gene>
    <name evidence="10" type="ORF">ASTO00021_LOCUS16464</name>
    <name evidence="11" type="ORF">ASTO00021_LOCUS16465</name>
    <name evidence="12" type="ORF">ASTO00021_LOCUS16466</name>
</gene>
<evidence type="ECO:0000256" key="7">
    <source>
        <dbReference type="PROSITE-ProRule" id="PRU00221"/>
    </source>
</evidence>
<dbReference type="EMBL" id="HBIN01021481">
    <property type="protein sequence ID" value="CAE0446473.1"/>
    <property type="molecule type" value="Transcribed_RNA"/>
</dbReference>
<keyword evidence="3" id="KW-0132">Cell division</keyword>
<dbReference type="SUPFAM" id="SSF50978">
    <property type="entry name" value="WD40 repeat-like"/>
    <property type="match status" value="1"/>
</dbReference>
<evidence type="ECO:0000313" key="10">
    <source>
        <dbReference type="EMBL" id="CAE0446471.1"/>
    </source>
</evidence>
<evidence type="ECO:0000313" key="11">
    <source>
        <dbReference type="EMBL" id="CAE0446473.1"/>
    </source>
</evidence>
<dbReference type="EMBL" id="HBIN01021482">
    <property type="protein sequence ID" value="CAE0446474.1"/>
    <property type="molecule type" value="Transcribed_RNA"/>
</dbReference>
<dbReference type="GO" id="GO:0031145">
    <property type="term" value="P:anaphase-promoting complex-dependent catabolic process"/>
    <property type="evidence" value="ECO:0007669"/>
    <property type="project" value="TreeGrafter"/>
</dbReference>
<dbReference type="Pfam" id="PF24807">
    <property type="entry name" value="WD40_CDC20-Fz"/>
    <property type="match status" value="1"/>
</dbReference>
<keyword evidence="6" id="KW-0131">Cell cycle</keyword>
<dbReference type="InterPro" id="IPR036322">
    <property type="entry name" value="WD40_repeat_dom_sf"/>
</dbReference>
<reference evidence="10" key="1">
    <citation type="submission" date="2021-01" db="EMBL/GenBank/DDBJ databases">
        <authorList>
            <person name="Corre E."/>
            <person name="Pelletier E."/>
            <person name="Niang G."/>
            <person name="Scheremetjew M."/>
            <person name="Finn R."/>
            <person name="Kale V."/>
            <person name="Holt S."/>
            <person name="Cochrane G."/>
            <person name="Meng A."/>
            <person name="Brown T."/>
            <person name="Cohen L."/>
        </authorList>
    </citation>
    <scope>NUCLEOTIDE SEQUENCE</scope>
    <source>
        <strain evidence="10">GSBS06</strain>
    </source>
</reference>
<dbReference type="GO" id="GO:0010997">
    <property type="term" value="F:anaphase-promoting complex binding"/>
    <property type="evidence" value="ECO:0007669"/>
    <property type="project" value="InterPro"/>
</dbReference>
<evidence type="ECO:0000256" key="8">
    <source>
        <dbReference type="SAM" id="MobiDB-lite"/>
    </source>
</evidence>
<dbReference type="PANTHER" id="PTHR19918:SF8">
    <property type="entry name" value="FI02843P"/>
    <property type="match status" value="1"/>
</dbReference>
<keyword evidence="4" id="KW-0677">Repeat</keyword>
<evidence type="ECO:0000313" key="12">
    <source>
        <dbReference type="EMBL" id="CAE0446474.1"/>
    </source>
</evidence>
<evidence type="ECO:0000256" key="3">
    <source>
        <dbReference type="ARBA" id="ARBA00022618"/>
    </source>
</evidence>
<dbReference type="EMBL" id="HBIN01021480">
    <property type="protein sequence ID" value="CAE0446471.1"/>
    <property type="molecule type" value="Transcribed_RNA"/>
</dbReference>
<dbReference type="AlphaFoldDB" id="A0A6S8FS00"/>